<sequence length="103" mass="12126">MAYRIGRDAAVLHLELIYADVPDPVVHDLLPWIEDVLSQVRRSALTLEELRELTECWRQRREVYFPDMDWADVHIVEPFDRPRPSLWWRIRHGSEPVPPDGGG</sequence>
<evidence type="ECO:0000313" key="2">
    <source>
        <dbReference type="Proteomes" id="UP000586918"/>
    </source>
</evidence>
<keyword evidence="2" id="KW-1185">Reference proteome</keyword>
<organism evidence="1 2">
    <name type="scientific">Pseudonocardia bannensis</name>
    <dbReference type="NCBI Taxonomy" id="630973"/>
    <lineage>
        <taxon>Bacteria</taxon>
        <taxon>Bacillati</taxon>
        <taxon>Actinomycetota</taxon>
        <taxon>Actinomycetes</taxon>
        <taxon>Pseudonocardiales</taxon>
        <taxon>Pseudonocardiaceae</taxon>
        <taxon>Pseudonocardia</taxon>
    </lineage>
</organism>
<protein>
    <submittedName>
        <fullName evidence="1">Uncharacterized protein</fullName>
    </submittedName>
</protein>
<accession>A0A848DI36</accession>
<reference evidence="1 2" key="1">
    <citation type="submission" date="2020-04" db="EMBL/GenBank/DDBJ databases">
        <authorList>
            <person name="Klaysubun C."/>
            <person name="Duangmal K."/>
            <person name="Lipun K."/>
        </authorList>
    </citation>
    <scope>NUCLEOTIDE SEQUENCE [LARGE SCALE GENOMIC DNA]</scope>
    <source>
        <strain evidence="1 2">DSM 45300</strain>
    </source>
</reference>
<dbReference type="AlphaFoldDB" id="A0A848DI36"/>
<evidence type="ECO:0000313" key="1">
    <source>
        <dbReference type="EMBL" id="NMH92215.1"/>
    </source>
</evidence>
<dbReference type="Proteomes" id="UP000586918">
    <property type="component" value="Unassembled WGS sequence"/>
</dbReference>
<dbReference type="RefSeq" id="WP_169412933.1">
    <property type="nucleotide sequence ID" value="NZ_JAAXKZ010000034.1"/>
</dbReference>
<dbReference type="EMBL" id="JAAXKZ010000034">
    <property type="protein sequence ID" value="NMH92215.1"/>
    <property type="molecule type" value="Genomic_DNA"/>
</dbReference>
<gene>
    <name evidence="1" type="ORF">HF519_11665</name>
</gene>
<proteinExistence type="predicted"/>
<name>A0A848DI36_9PSEU</name>
<comment type="caution">
    <text evidence="1">The sequence shown here is derived from an EMBL/GenBank/DDBJ whole genome shotgun (WGS) entry which is preliminary data.</text>
</comment>